<dbReference type="PANTHER" id="PTHR30619">
    <property type="entry name" value="DNA INTERNALIZATION/COMPETENCE PROTEIN COMEC/REC2"/>
    <property type="match status" value="1"/>
</dbReference>
<name>A0A2T2YCS4_9BACT</name>
<organism evidence="2 3">
    <name type="scientific">Adhaeribacter arboris</name>
    <dbReference type="NCBI Taxonomy" id="2072846"/>
    <lineage>
        <taxon>Bacteria</taxon>
        <taxon>Pseudomonadati</taxon>
        <taxon>Bacteroidota</taxon>
        <taxon>Cytophagia</taxon>
        <taxon>Cytophagales</taxon>
        <taxon>Hymenobacteraceae</taxon>
        <taxon>Adhaeribacter</taxon>
    </lineage>
</organism>
<dbReference type="PANTHER" id="PTHR30619:SF1">
    <property type="entry name" value="RECOMBINATION PROTEIN 2"/>
    <property type="match status" value="1"/>
</dbReference>
<dbReference type="Gene3D" id="3.60.15.10">
    <property type="entry name" value="Ribonuclease Z/Hydroxyacylglutathione hydrolase-like"/>
    <property type="match status" value="1"/>
</dbReference>
<dbReference type="InterPro" id="IPR052159">
    <property type="entry name" value="Competence_DNA_uptake"/>
</dbReference>
<protein>
    <submittedName>
        <fullName evidence="2">Hydrolase</fullName>
    </submittedName>
</protein>
<sequence length="371" mass="40627">MKKAVSRFLGLALIALPLQICSSPKPMALAATNLAGGLDPGKNKKQEQNLTFYWIDVEGGAATLIVTPAGESVLIDSGNPGNRDADRIYHVAKEVAGLNQIDHLITTHWHIDHYGGAAALAKKLPLIEAHDKGIPDRLREDKEFASRIQPYRDMIVKKRSPLQPNQFLNLKNLPAGFSKLSLRLLGFNKNFTPISKSKSLNVNCEVTDKPTDTSDNANSTVLVLDYGPFRFFDGGDLTWNVEKTLVCPENLVGTVDVYQVNHHGLDQSNNPALVKTLAPVVAIMNNGPRKGCGPETVATLKSIPSLQASFQLHKNVRADSLYNTSPDFIANLKENCQANFIKMTVEPNGKKYTVSIPAKNYTKTFTTKSAH</sequence>
<reference evidence="2 3" key="1">
    <citation type="submission" date="2018-03" db="EMBL/GenBank/DDBJ databases">
        <title>Adhaeribacter sp. HMF7605 Genome sequencing and assembly.</title>
        <authorList>
            <person name="Kang H."/>
            <person name="Kang J."/>
            <person name="Cha I."/>
            <person name="Kim H."/>
            <person name="Joh K."/>
        </authorList>
    </citation>
    <scope>NUCLEOTIDE SEQUENCE [LARGE SCALE GENOMIC DNA]</scope>
    <source>
        <strain evidence="2 3">HMF7605</strain>
    </source>
</reference>
<proteinExistence type="predicted"/>
<dbReference type="InterPro" id="IPR036866">
    <property type="entry name" value="RibonucZ/Hydroxyglut_hydro"/>
</dbReference>
<gene>
    <name evidence="2" type="ORF">AHMF7605_07085</name>
</gene>
<keyword evidence="2" id="KW-0378">Hydrolase</keyword>
<dbReference type="RefSeq" id="WP_106927806.1">
    <property type="nucleotide sequence ID" value="NZ_PYFT01000001.1"/>
</dbReference>
<dbReference type="EMBL" id="PYFT01000001">
    <property type="protein sequence ID" value="PSR53309.1"/>
    <property type="molecule type" value="Genomic_DNA"/>
</dbReference>
<evidence type="ECO:0000259" key="1">
    <source>
        <dbReference type="SMART" id="SM00849"/>
    </source>
</evidence>
<dbReference type="Proteomes" id="UP000240357">
    <property type="component" value="Unassembled WGS sequence"/>
</dbReference>
<dbReference type="SMART" id="SM00849">
    <property type="entry name" value="Lactamase_B"/>
    <property type="match status" value="1"/>
</dbReference>
<dbReference type="AlphaFoldDB" id="A0A2T2YCS4"/>
<dbReference type="GO" id="GO:0016787">
    <property type="term" value="F:hydrolase activity"/>
    <property type="evidence" value="ECO:0007669"/>
    <property type="project" value="UniProtKB-KW"/>
</dbReference>
<evidence type="ECO:0000313" key="2">
    <source>
        <dbReference type="EMBL" id="PSR53309.1"/>
    </source>
</evidence>
<comment type="caution">
    <text evidence="2">The sequence shown here is derived from an EMBL/GenBank/DDBJ whole genome shotgun (WGS) entry which is preliminary data.</text>
</comment>
<keyword evidence="3" id="KW-1185">Reference proteome</keyword>
<dbReference type="Pfam" id="PF00753">
    <property type="entry name" value="Lactamase_B"/>
    <property type="match status" value="1"/>
</dbReference>
<dbReference type="SUPFAM" id="SSF56281">
    <property type="entry name" value="Metallo-hydrolase/oxidoreductase"/>
    <property type="match status" value="1"/>
</dbReference>
<feature type="domain" description="Metallo-beta-lactamase" evidence="1">
    <location>
        <begin position="59"/>
        <end position="284"/>
    </location>
</feature>
<dbReference type="InterPro" id="IPR001279">
    <property type="entry name" value="Metallo-B-lactamas"/>
</dbReference>
<evidence type="ECO:0000313" key="3">
    <source>
        <dbReference type="Proteomes" id="UP000240357"/>
    </source>
</evidence>
<dbReference type="OrthoDB" id="9761531at2"/>
<accession>A0A2T2YCS4</accession>